<protein>
    <submittedName>
        <fullName evidence="2">Uncharacterized protein</fullName>
    </submittedName>
</protein>
<keyword evidence="1" id="KW-0472">Membrane</keyword>
<feature type="transmembrane region" description="Helical" evidence="1">
    <location>
        <begin position="46"/>
        <end position="64"/>
    </location>
</feature>
<keyword evidence="3" id="KW-1185">Reference proteome</keyword>
<evidence type="ECO:0000313" key="2">
    <source>
        <dbReference type="EMBL" id="CAK9211731.1"/>
    </source>
</evidence>
<dbReference type="EMBL" id="OZ019910">
    <property type="protein sequence ID" value="CAK9211731.1"/>
    <property type="molecule type" value="Genomic_DNA"/>
</dbReference>
<accession>A0ABP0U3D2</accession>
<name>A0ABP0U3D2_9BRYO</name>
<organism evidence="2 3">
    <name type="scientific">Sphagnum troendelagicum</name>
    <dbReference type="NCBI Taxonomy" id="128251"/>
    <lineage>
        <taxon>Eukaryota</taxon>
        <taxon>Viridiplantae</taxon>
        <taxon>Streptophyta</taxon>
        <taxon>Embryophyta</taxon>
        <taxon>Bryophyta</taxon>
        <taxon>Sphagnophytina</taxon>
        <taxon>Sphagnopsida</taxon>
        <taxon>Sphagnales</taxon>
        <taxon>Sphagnaceae</taxon>
        <taxon>Sphagnum</taxon>
    </lineage>
</organism>
<reference evidence="2" key="1">
    <citation type="submission" date="2024-02" db="EMBL/GenBank/DDBJ databases">
        <authorList>
            <consortium name="ELIXIR-Norway"/>
            <consortium name="Elixir Norway"/>
        </authorList>
    </citation>
    <scope>NUCLEOTIDE SEQUENCE</scope>
</reference>
<sequence>MDMCSLECCCWVLVSGEEDAIKLVDKAKKNFFNASTSTFHKLRHSGMLRAAVLIPAILVIVVVWRRSV</sequence>
<keyword evidence="1" id="KW-0812">Transmembrane</keyword>
<dbReference type="Proteomes" id="UP001497512">
    <property type="component" value="Chromosome 18"/>
</dbReference>
<evidence type="ECO:0000256" key="1">
    <source>
        <dbReference type="SAM" id="Phobius"/>
    </source>
</evidence>
<keyword evidence="1" id="KW-1133">Transmembrane helix</keyword>
<proteinExistence type="predicted"/>
<evidence type="ECO:0000313" key="3">
    <source>
        <dbReference type="Proteomes" id="UP001497512"/>
    </source>
</evidence>
<gene>
    <name evidence="2" type="ORF">CSSPTR1EN2_LOCUS10961</name>
</gene>